<dbReference type="Proteomes" id="UP000615796">
    <property type="component" value="Unassembled WGS sequence"/>
</dbReference>
<evidence type="ECO:0000313" key="1">
    <source>
        <dbReference type="EMBL" id="MBC5850193.1"/>
    </source>
</evidence>
<name>A0A9X0R790_VIBME</name>
<dbReference type="AlphaFoldDB" id="A0A9X0R790"/>
<reference evidence="1" key="1">
    <citation type="submission" date="2020-08" db="EMBL/GenBank/DDBJ databases">
        <title>Genome Sequencing and Pan-Genome Analysis of Migratory bird Vibrio Strains, Inner Mongolia.</title>
        <authorList>
            <person name="Zheng L."/>
        </authorList>
    </citation>
    <scope>NUCLEOTIDE SEQUENCE</scope>
    <source>
        <strain evidence="1">M13F</strain>
    </source>
</reference>
<gene>
    <name evidence="1" type="ORF">H8Q88_04370</name>
</gene>
<dbReference type="RefSeq" id="WP_004395316.1">
    <property type="nucleotide sequence ID" value="NZ_CAWQCN010000056.1"/>
</dbReference>
<dbReference type="OrthoDB" id="5826754at2"/>
<accession>A0A9X0R790</accession>
<dbReference type="SUPFAM" id="SSF53474">
    <property type="entry name" value="alpha/beta-Hydrolases"/>
    <property type="match status" value="1"/>
</dbReference>
<proteinExistence type="predicted"/>
<protein>
    <submittedName>
        <fullName evidence="1">Cytosolic protein</fullName>
    </submittedName>
</protein>
<sequence>MKLLYWLNEALSLSHSALQARLPLTGSNLIDDVFVRYQLVDTDQPLLFLFSPSGSDVREQELHADYVPWGYDFAQQQQVNVIAFQHLGMTNWFRSPSLIDFLEQLAPLLTPFPLRLGYGLSRGGFAIGAFANLLQLNHVLLFYPVSTKNKQLVPWDTRASTEAAQKFDWQGKYHDKDLGAAQGYIIYDPNDLIDALHAQRYPELIQVPISGMGHGIRSNDTEKLSFYNHIAEQFIHQQKIDIADCNKQARQWFLERKEPE</sequence>
<organism evidence="1 2">
    <name type="scientific">Vibrio metschnikovii</name>
    <dbReference type="NCBI Taxonomy" id="28172"/>
    <lineage>
        <taxon>Bacteria</taxon>
        <taxon>Pseudomonadati</taxon>
        <taxon>Pseudomonadota</taxon>
        <taxon>Gammaproteobacteria</taxon>
        <taxon>Vibrionales</taxon>
        <taxon>Vibrionaceae</taxon>
        <taxon>Vibrio</taxon>
    </lineage>
</organism>
<keyword evidence="2" id="KW-1185">Reference proteome</keyword>
<dbReference type="EMBL" id="JACRUP010000001">
    <property type="protein sequence ID" value="MBC5850193.1"/>
    <property type="molecule type" value="Genomic_DNA"/>
</dbReference>
<comment type="caution">
    <text evidence="1">The sequence shown here is derived from an EMBL/GenBank/DDBJ whole genome shotgun (WGS) entry which is preliminary data.</text>
</comment>
<dbReference type="GeneID" id="79887724"/>
<evidence type="ECO:0000313" key="2">
    <source>
        <dbReference type="Proteomes" id="UP000615796"/>
    </source>
</evidence>
<dbReference type="InterPro" id="IPR029058">
    <property type="entry name" value="AB_hydrolase_fold"/>
</dbReference>